<evidence type="ECO:0000256" key="4">
    <source>
        <dbReference type="ARBA" id="ARBA00023002"/>
    </source>
</evidence>
<protein>
    <submittedName>
        <fullName evidence="7">L-2-hydroxyglutarate oxidase</fullName>
    </submittedName>
</protein>
<proteinExistence type="inferred from homology"/>
<dbReference type="Gene3D" id="3.30.9.10">
    <property type="entry name" value="D-Amino Acid Oxidase, subunit A, domain 2"/>
    <property type="match status" value="1"/>
</dbReference>
<dbReference type="Proteomes" id="UP001500051">
    <property type="component" value="Unassembled WGS sequence"/>
</dbReference>
<dbReference type="EMBL" id="BAAAYX010000026">
    <property type="protein sequence ID" value="GAA3718507.1"/>
    <property type="molecule type" value="Genomic_DNA"/>
</dbReference>
<reference evidence="8" key="1">
    <citation type="journal article" date="2019" name="Int. J. Syst. Evol. Microbiol.">
        <title>The Global Catalogue of Microorganisms (GCM) 10K type strain sequencing project: providing services to taxonomists for standard genome sequencing and annotation.</title>
        <authorList>
            <consortium name="The Broad Institute Genomics Platform"/>
            <consortium name="The Broad Institute Genome Sequencing Center for Infectious Disease"/>
            <person name="Wu L."/>
            <person name="Ma J."/>
        </authorList>
    </citation>
    <scope>NUCLEOTIDE SEQUENCE [LARGE SCALE GENOMIC DNA]</scope>
    <source>
        <strain evidence="8">JCM 16548</strain>
    </source>
</reference>
<dbReference type="Gene3D" id="3.50.50.60">
    <property type="entry name" value="FAD/NAD(P)-binding domain"/>
    <property type="match status" value="1"/>
</dbReference>
<dbReference type="NCBIfam" id="NF008726">
    <property type="entry name" value="PRK11728.1"/>
    <property type="match status" value="1"/>
</dbReference>
<dbReference type="Pfam" id="PF01266">
    <property type="entry name" value="DAO"/>
    <property type="match status" value="1"/>
</dbReference>
<evidence type="ECO:0000256" key="2">
    <source>
        <dbReference type="ARBA" id="ARBA00022630"/>
    </source>
</evidence>
<evidence type="ECO:0000256" key="3">
    <source>
        <dbReference type="ARBA" id="ARBA00022827"/>
    </source>
</evidence>
<keyword evidence="4" id="KW-0560">Oxidoreductase</keyword>
<organism evidence="7 8">
    <name type="scientific">Microlunatus aurantiacus</name>
    <dbReference type="NCBI Taxonomy" id="446786"/>
    <lineage>
        <taxon>Bacteria</taxon>
        <taxon>Bacillati</taxon>
        <taxon>Actinomycetota</taxon>
        <taxon>Actinomycetes</taxon>
        <taxon>Propionibacteriales</taxon>
        <taxon>Propionibacteriaceae</taxon>
        <taxon>Microlunatus</taxon>
    </lineage>
</organism>
<dbReference type="PANTHER" id="PTHR43104:SF2">
    <property type="entry name" value="L-2-HYDROXYGLUTARATE DEHYDROGENASE, MITOCHONDRIAL"/>
    <property type="match status" value="1"/>
</dbReference>
<keyword evidence="3" id="KW-0274">FAD</keyword>
<feature type="domain" description="FAD dependent oxidoreductase" evidence="6">
    <location>
        <begin position="7"/>
        <end position="393"/>
    </location>
</feature>
<dbReference type="InterPro" id="IPR036188">
    <property type="entry name" value="FAD/NAD-bd_sf"/>
</dbReference>
<comment type="similarity">
    <text evidence="5">Belongs to the L2HGDH family.</text>
</comment>
<sequence>MSKVYAVVVVGSGIVGLAITRELRRRHPDLDIAVVEKESGPGRHQSGHNSGVLHAGVYYKPGSLKARLCVEGKASMERFADEHGIPYETCGKLIVAIDDSELARLADLEERGRANNVPGLKMVGPEELREIEPHAAGIRALHSPGTGIIDFGRVVEVLAEELRRDGVDFYFDHEVTGLRRVGDTTVVETPRGEVLGRRLVTCAGLHSDRVAAMDSAPDVAIVPFRGDYYTLTPEARDLCRGLIYPVPDPSLPFLGVHFTKRVDGSVWAGPNAVLATAREGYRRRDIDLRDLTETVRYPGFPKLARRWWKVGAQEIWRDVVKAAFVKDLQKYVPDVRSDQLVFGPSGVRAQAVGSTGDMVDDFKLMVTDRSVHVLNAPSPAATASLAIASRLADDVDRAFSLREHAGGGPAS</sequence>
<evidence type="ECO:0000256" key="5">
    <source>
        <dbReference type="ARBA" id="ARBA00037941"/>
    </source>
</evidence>
<name>A0ABP7EFM2_9ACTN</name>
<accession>A0ABP7EFM2</accession>
<evidence type="ECO:0000259" key="6">
    <source>
        <dbReference type="Pfam" id="PF01266"/>
    </source>
</evidence>
<dbReference type="PANTHER" id="PTHR43104">
    <property type="entry name" value="L-2-HYDROXYGLUTARATE DEHYDROGENASE, MITOCHONDRIAL"/>
    <property type="match status" value="1"/>
</dbReference>
<evidence type="ECO:0000313" key="8">
    <source>
        <dbReference type="Proteomes" id="UP001500051"/>
    </source>
</evidence>
<dbReference type="SUPFAM" id="SSF51905">
    <property type="entry name" value="FAD/NAD(P)-binding domain"/>
    <property type="match status" value="1"/>
</dbReference>
<gene>
    <name evidence="7" type="primary">lhgO_2</name>
    <name evidence="7" type="ORF">GCM10022204_43190</name>
</gene>
<keyword evidence="2" id="KW-0285">Flavoprotein</keyword>
<comment type="caution">
    <text evidence="7">The sequence shown here is derived from an EMBL/GenBank/DDBJ whole genome shotgun (WGS) entry which is preliminary data.</text>
</comment>
<evidence type="ECO:0000313" key="7">
    <source>
        <dbReference type="EMBL" id="GAA3718507.1"/>
    </source>
</evidence>
<dbReference type="InterPro" id="IPR006076">
    <property type="entry name" value="FAD-dep_OxRdtase"/>
</dbReference>
<evidence type="ECO:0000256" key="1">
    <source>
        <dbReference type="ARBA" id="ARBA00001974"/>
    </source>
</evidence>
<comment type="cofactor">
    <cofactor evidence="1">
        <name>FAD</name>
        <dbReference type="ChEBI" id="CHEBI:57692"/>
    </cofactor>
</comment>
<keyword evidence="8" id="KW-1185">Reference proteome</keyword>